<dbReference type="GO" id="GO:0033707">
    <property type="term" value="F:3''-deamino-3''-oxonicotianamine reductase activity"/>
    <property type="evidence" value="ECO:0007669"/>
    <property type="project" value="UniProtKB-ARBA"/>
</dbReference>
<dbReference type="Gene3D" id="3.20.20.100">
    <property type="entry name" value="NADP-dependent oxidoreductase domain"/>
    <property type="match status" value="1"/>
</dbReference>
<evidence type="ECO:0000256" key="5">
    <source>
        <dbReference type="PIRSR" id="PIRSR000097-3"/>
    </source>
</evidence>
<protein>
    <submittedName>
        <fullName evidence="7">NAD(P)-linked oxidoreductase superfamily protein</fullName>
    </submittedName>
</protein>
<dbReference type="InterPro" id="IPR018170">
    <property type="entry name" value="Aldo/ket_reductase_CS"/>
</dbReference>
<dbReference type="PROSITE" id="PS00798">
    <property type="entry name" value="ALDOKETO_REDUCTASE_1"/>
    <property type="match status" value="1"/>
</dbReference>
<dbReference type="InterPro" id="IPR036812">
    <property type="entry name" value="NAD(P)_OxRdtase_dom_sf"/>
</dbReference>
<evidence type="ECO:0000259" key="6">
    <source>
        <dbReference type="Pfam" id="PF00248"/>
    </source>
</evidence>
<evidence type="ECO:0000256" key="2">
    <source>
        <dbReference type="ARBA" id="ARBA00023002"/>
    </source>
</evidence>
<name>A0AAV8DCX6_9POAL</name>
<proteinExistence type="inferred from homology"/>
<evidence type="ECO:0000256" key="1">
    <source>
        <dbReference type="ARBA" id="ARBA00007905"/>
    </source>
</evidence>
<comment type="similarity">
    <text evidence="1">Belongs to the aldo/keto reductase family.</text>
</comment>
<keyword evidence="2" id="KW-0560">Oxidoreductase</keyword>
<feature type="site" description="Lowers pKa of active site Tyr" evidence="5">
    <location>
        <position position="88"/>
    </location>
</feature>
<dbReference type="CDD" id="cd19124">
    <property type="entry name" value="AKR_AKR4A_4B"/>
    <property type="match status" value="1"/>
</dbReference>
<dbReference type="Pfam" id="PF00248">
    <property type="entry name" value="Aldo_ket_red"/>
    <property type="match status" value="1"/>
</dbReference>
<dbReference type="Proteomes" id="UP001140206">
    <property type="component" value="Chromosome 4"/>
</dbReference>
<feature type="binding site" evidence="4">
    <location>
        <position position="121"/>
    </location>
    <ligand>
        <name>substrate</name>
    </ligand>
</feature>
<evidence type="ECO:0000313" key="7">
    <source>
        <dbReference type="EMBL" id="KAJ4765231.1"/>
    </source>
</evidence>
<keyword evidence="8" id="KW-1185">Reference proteome</keyword>
<dbReference type="InterPro" id="IPR044497">
    <property type="entry name" value="AKR4A/B"/>
</dbReference>
<accession>A0AAV8DCX6</accession>
<dbReference type="AlphaFoldDB" id="A0AAV8DCX6"/>
<evidence type="ECO:0000313" key="8">
    <source>
        <dbReference type="Proteomes" id="UP001140206"/>
    </source>
</evidence>
<dbReference type="PRINTS" id="PR00069">
    <property type="entry name" value="ALDKETRDTASE"/>
</dbReference>
<sequence>MASEASTKVPLKTLSSGNDMPIVAFGTFELSLDQENAKAAIIEGIKIGYRHFDTACQYGSEATLGEAIAEAVQLGLIGSRADVFVTTKLWCTDNHPDRVLPAIKTSLRNLKMDYLDLYLIHWPISMKPGPISFPLKREEVMPLDLKGVWEAMEECQKLGLTKSIGVSNFTTKKLEELLQFANIPPAVNQVELNPAWQQQKLREYCAKKGIIITAYSPLGGQLNFIPNTVLTSDVLKEIADAKEKSVAQISLRWILEQGEGVVVKSFKKERLVQNLEIFNWELAEEERAKISSIPQKKALSTEPILAPGSLTSVEFADIDIVET</sequence>
<dbReference type="SUPFAM" id="SSF51430">
    <property type="entry name" value="NAD(P)-linked oxidoreductase"/>
    <property type="match status" value="1"/>
</dbReference>
<comment type="caution">
    <text evidence="7">The sequence shown here is derived from an EMBL/GenBank/DDBJ whole genome shotgun (WGS) entry which is preliminary data.</text>
</comment>
<dbReference type="PANTHER" id="PTHR11732">
    <property type="entry name" value="ALDO/KETO REDUCTASE"/>
    <property type="match status" value="1"/>
</dbReference>
<dbReference type="GO" id="GO:1990641">
    <property type="term" value="P:response to iron ion starvation"/>
    <property type="evidence" value="ECO:0007669"/>
    <property type="project" value="UniProtKB-ARBA"/>
</dbReference>
<feature type="domain" description="NADP-dependent oxidoreductase" evidence="6">
    <location>
        <begin position="25"/>
        <end position="293"/>
    </location>
</feature>
<gene>
    <name evidence="7" type="ORF">LUZ62_075606</name>
</gene>
<dbReference type="GO" id="GO:0019290">
    <property type="term" value="P:siderophore biosynthetic process"/>
    <property type="evidence" value="ECO:0007669"/>
    <property type="project" value="UniProtKB-ARBA"/>
</dbReference>
<evidence type="ECO:0000256" key="4">
    <source>
        <dbReference type="PIRSR" id="PIRSR000097-2"/>
    </source>
</evidence>
<feature type="active site" description="Proton donor" evidence="3">
    <location>
        <position position="58"/>
    </location>
</feature>
<evidence type="ECO:0000256" key="3">
    <source>
        <dbReference type="PIRSR" id="PIRSR000097-1"/>
    </source>
</evidence>
<dbReference type="PROSITE" id="PS00062">
    <property type="entry name" value="ALDOKETO_REDUCTASE_2"/>
    <property type="match status" value="1"/>
</dbReference>
<dbReference type="PROSITE" id="PS00063">
    <property type="entry name" value="ALDOKETO_REDUCTASE_3"/>
    <property type="match status" value="1"/>
</dbReference>
<dbReference type="InterPro" id="IPR020471">
    <property type="entry name" value="AKR"/>
</dbReference>
<reference evidence="7" key="1">
    <citation type="submission" date="2022-08" db="EMBL/GenBank/DDBJ databases">
        <authorList>
            <person name="Marques A."/>
        </authorList>
    </citation>
    <scope>NUCLEOTIDE SEQUENCE</scope>
    <source>
        <strain evidence="7">RhyPub2mFocal</strain>
        <tissue evidence="7">Leaves</tissue>
    </source>
</reference>
<organism evidence="7 8">
    <name type="scientific">Rhynchospora pubera</name>
    <dbReference type="NCBI Taxonomy" id="906938"/>
    <lineage>
        <taxon>Eukaryota</taxon>
        <taxon>Viridiplantae</taxon>
        <taxon>Streptophyta</taxon>
        <taxon>Embryophyta</taxon>
        <taxon>Tracheophyta</taxon>
        <taxon>Spermatophyta</taxon>
        <taxon>Magnoliopsida</taxon>
        <taxon>Liliopsida</taxon>
        <taxon>Poales</taxon>
        <taxon>Cyperaceae</taxon>
        <taxon>Cyperoideae</taxon>
        <taxon>Rhynchosporeae</taxon>
        <taxon>Rhynchospora</taxon>
    </lineage>
</organism>
<dbReference type="FunFam" id="3.20.20.100:FF:000014">
    <property type="entry name" value="NAD(P)-linked oxidoreductase superfamily protein"/>
    <property type="match status" value="1"/>
</dbReference>
<dbReference type="PIRSF" id="PIRSF000097">
    <property type="entry name" value="AKR"/>
    <property type="match status" value="1"/>
</dbReference>
<dbReference type="EMBL" id="JAMFTS010000004">
    <property type="protein sequence ID" value="KAJ4765231.1"/>
    <property type="molecule type" value="Genomic_DNA"/>
</dbReference>
<dbReference type="InterPro" id="IPR023210">
    <property type="entry name" value="NADP_OxRdtase_dom"/>
</dbReference>